<name>A0ACC6TL81_9MICC</name>
<gene>
    <name evidence="1" type="ORF">ABIC98_004079</name>
</gene>
<protein>
    <submittedName>
        <fullName evidence="1">Polyisoprenoid-binding protein YceI</fullName>
    </submittedName>
</protein>
<evidence type="ECO:0000313" key="2">
    <source>
        <dbReference type="Proteomes" id="UP001549207"/>
    </source>
</evidence>
<organism evidence="1 2">
    <name type="scientific">Arthrobacter nitrophenolicus</name>
    <dbReference type="NCBI Taxonomy" id="683150"/>
    <lineage>
        <taxon>Bacteria</taxon>
        <taxon>Bacillati</taxon>
        <taxon>Actinomycetota</taxon>
        <taxon>Actinomycetes</taxon>
        <taxon>Micrococcales</taxon>
        <taxon>Micrococcaceae</taxon>
        <taxon>Arthrobacter</taxon>
    </lineage>
</organism>
<sequence>MSISTNSTPSTLLGLTPGIWTLDSSHSEIGFTVRHAGISKVRGSFDEVTATLQVSDTLEKSAATATIAAKSLNSNNLDRDAHVRGGDFFDVEQFPTLTYQSTGCSRNGDTYNLEGKLTIRGLTRPVTLVTEFNGVTVDPFGATRAGFSATTVISRKEFGLTWNAALEAGGVLVGDKVTINIDAAFIATNA</sequence>
<dbReference type="Proteomes" id="UP001549207">
    <property type="component" value="Unassembled WGS sequence"/>
</dbReference>
<accession>A0ACC6TL81</accession>
<proteinExistence type="predicted"/>
<comment type="caution">
    <text evidence="1">The sequence shown here is derived from an EMBL/GenBank/DDBJ whole genome shotgun (WGS) entry which is preliminary data.</text>
</comment>
<evidence type="ECO:0000313" key="1">
    <source>
        <dbReference type="EMBL" id="MET3774403.1"/>
    </source>
</evidence>
<keyword evidence="2" id="KW-1185">Reference proteome</keyword>
<dbReference type="EMBL" id="JBEPNJ010000031">
    <property type="protein sequence ID" value="MET3774403.1"/>
    <property type="molecule type" value="Genomic_DNA"/>
</dbReference>
<reference evidence="1" key="1">
    <citation type="submission" date="2024-06" db="EMBL/GenBank/DDBJ databases">
        <title>Genomic Encyclopedia of Type Strains, Phase IV (KMG-IV): sequencing the most valuable type-strain genomes for metagenomic binning, comparative biology and taxonomic classification.</title>
        <authorList>
            <person name="Goeker M."/>
        </authorList>
    </citation>
    <scope>NUCLEOTIDE SEQUENCE</scope>
    <source>
        <strain evidence="1">SJCon</strain>
    </source>
</reference>